<dbReference type="Proteomes" id="UP000225965">
    <property type="component" value="Segment"/>
</dbReference>
<accession>A0A1L6BYR9</accession>
<sequence>MSNQYTVADLVCEHALVKGWELVFDTGTTKDTREIVWERPEPDVNGYHHQMEIHFQPSGRVSHYERRRNGEWYIKGWPMEGFGTTECQLEALRMMGQ</sequence>
<name>A0A1L6BYR9_9CAUD</name>
<evidence type="ECO:0000313" key="2">
    <source>
        <dbReference type="Proteomes" id="UP000225965"/>
    </source>
</evidence>
<dbReference type="GeneID" id="63210691"/>
<gene>
    <name evidence="1" type="primary">149</name>
    <name evidence="1" type="ORF">PBI_MRMAGOO_149</name>
</gene>
<reference evidence="1 2" key="1">
    <citation type="submission" date="2016-11" db="EMBL/GenBank/DDBJ databases">
        <authorList>
            <person name="Brown T."/>
            <person name="Davidson K."/>
            <person name="Doll Z."/>
            <person name="Jansson R."/>
            <person name="Janyszek T."/>
            <person name="Lwin C."/>
            <person name="Patil S."/>
            <person name="Piper J."/>
            <person name="Rajendiran N."/>
            <person name="Rittenhouse N.L."/>
            <person name="Younker T.P."/>
            <person name="Zhang J."/>
            <person name="Garlena R.A."/>
            <person name="Russell D.A."/>
            <person name="Pope W.H."/>
            <person name="Jacobs-Sera D."/>
            <person name="Hatfull G.F."/>
        </authorList>
    </citation>
    <scope>NUCLEOTIDE SEQUENCE [LARGE SCALE GENOMIC DNA]</scope>
</reference>
<dbReference type="RefSeq" id="YP_010014034.1">
    <property type="nucleotide sequence ID" value="NC_053515.1"/>
</dbReference>
<dbReference type="EMBL" id="KY223999">
    <property type="protein sequence ID" value="APQ42231.1"/>
    <property type="molecule type" value="Genomic_DNA"/>
</dbReference>
<keyword evidence="2" id="KW-1185">Reference proteome</keyword>
<dbReference type="KEGG" id="vg:63210691"/>
<protein>
    <submittedName>
        <fullName evidence="1">Uncharacterized protein</fullName>
    </submittedName>
</protein>
<organism evidence="1 2">
    <name type="scientific">Mycobacterium phage MrMagoo</name>
    <dbReference type="NCBI Taxonomy" id="1927020"/>
    <lineage>
        <taxon>Viruses</taxon>
        <taxon>Duplodnaviria</taxon>
        <taxon>Heunggongvirae</taxon>
        <taxon>Uroviricota</taxon>
        <taxon>Caudoviricetes</taxon>
        <taxon>Vilmaviridae</taxon>
        <taxon>Mclasvirinae</taxon>
        <taxon>Reyvirus</taxon>
        <taxon>Reyvirus mrmagoo</taxon>
    </lineage>
</organism>
<evidence type="ECO:0000313" key="1">
    <source>
        <dbReference type="EMBL" id="APQ42231.1"/>
    </source>
</evidence>
<proteinExistence type="predicted"/>